<sequence length="324" mass="37741">MAKPRVFLSSTYYDLYQSREDIERFVRSLGYDCIRHETGAIPYARDARLEASAYREIELCDMLVTIIGGKFGTESKDAAGASITQNEIMRALEKGIQVYIFVEQNTLTEYNIWKINKDNASMRYRYADDPRIYVFLDHLHSLPQNNPITGFKTVADVTSFLQDQWAGLFQRYLSQQQRTTELSIIQDMKGVAATLREMVDYLSTSHQDKDEALKSIISFNNPVFNRLAQITKTPYRVFFTNHDEMAAWLEVRGYTAHDSTFYSENSVEEWFRDKSGWIEFKRAIFDDRGDLLRFSPSVWNDDWIQFRPAESQKAAFADDDDIPF</sequence>
<organism evidence="2 3">
    <name type="scientific">Caballeronia jiangsuensis</name>
    <dbReference type="NCBI Taxonomy" id="1458357"/>
    <lineage>
        <taxon>Bacteria</taxon>
        <taxon>Pseudomonadati</taxon>
        <taxon>Pseudomonadota</taxon>
        <taxon>Betaproteobacteria</taxon>
        <taxon>Burkholderiales</taxon>
        <taxon>Burkholderiaceae</taxon>
        <taxon>Caballeronia</taxon>
    </lineage>
</organism>
<dbReference type="EMBL" id="JAQQDB010000009">
    <property type="protein sequence ID" value="MFM0518049.1"/>
    <property type="molecule type" value="Genomic_DNA"/>
</dbReference>
<gene>
    <name evidence="2" type="ORF">PQR08_11515</name>
</gene>
<dbReference type="Pfam" id="PF13271">
    <property type="entry name" value="DUF4062"/>
    <property type="match status" value="1"/>
</dbReference>
<evidence type="ECO:0000313" key="2">
    <source>
        <dbReference type="EMBL" id="MFM0518049.1"/>
    </source>
</evidence>
<protein>
    <submittedName>
        <fullName evidence="2">DUF4062 domain-containing protein</fullName>
    </submittedName>
</protein>
<evidence type="ECO:0000313" key="3">
    <source>
        <dbReference type="Proteomes" id="UP001629462"/>
    </source>
</evidence>
<name>A0ABW9CK17_9BURK</name>
<evidence type="ECO:0000259" key="1">
    <source>
        <dbReference type="Pfam" id="PF13271"/>
    </source>
</evidence>
<dbReference type="RefSeq" id="WP_408161304.1">
    <property type="nucleotide sequence ID" value="NZ_JAQQDB010000009.1"/>
</dbReference>
<accession>A0ABW9CK17</accession>
<comment type="caution">
    <text evidence="2">The sequence shown here is derived from an EMBL/GenBank/DDBJ whole genome shotgun (WGS) entry which is preliminary data.</text>
</comment>
<reference evidence="2 3" key="1">
    <citation type="journal article" date="2024" name="Chem. Sci.">
        <title>Discovery of megapolipeptins by genome mining of a Burkholderiales bacteria collection.</title>
        <authorList>
            <person name="Paulo B.S."/>
            <person name="Recchia M.J.J."/>
            <person name="Lee S."/>
            <person name="Fergusson C.H."/>
            <person name="Romanowski S.B."/>
            <person name="Hernandez A."/>
            <person name="Krull N."/>
            <person name="Liu D.Y."/>
            <person name="Cavanagh H."/>
            <person name="Bos A."/>
            <person name="Gray C.A."/>
            <person name="Murphy B.T."/>
            <person name="Linington R.G."/>
            <person name="Eustaquio A.S."/>
        </authorList>
    </citation>
    <scope>NUCLEOTIDE SEQUENCE [LARGE SCALE GENOMIC DNA]</scope>
    <source>
        <strain evidence="2 3">RL17-374-BIF-D</strain>
    </source>
</reference>
<proteinExistence type="predicted"/>
<keyword evidence="3" id="KW-1185">Reference proteome</keyword>
<dbReference type="Proteomes" id="UP001629462">
    <property type="component" value="Unassembled WGS sequence"/>
</dbReference>
<feature type="domain" description="DUF4062" evidence="1">
    <location>
        <begin position="5"/>
        <end position="91"/>
    </location>
</feature>
<dbReference type="InterPro" id="IPR025139">
    <property type="entry name" value="DUF4062"/>
</dbReference>